<dbReference type="Proteomes" id="UP001500416">
    <property type="component" value="Unassembled WGS sequence"/>
</dbReference>
<evidence type="ECO:0000313" key="3">
    <source>
        <dbReference type="Proteomes" id="UP001500416"/>
    </source>
</evidence>
<protein>
    <recommendedName>
        <fullName evidence="4">Stereocilin</fullName>
    </recommendedName>
</protein>
<dbReference type="RefSeq" id="WP_343936976.1">
    <property type="nucleotide sequence ID" value="NZ_BAAABU010000017.1"/>
</dbReference>
<reference evidence="2 3" key="1">
    <citation type="journal article" date="2019" name="Int. J. Syst. Evol. Microbiol.">
        <title>The Global Catalogue of Microorganisms (GCM) 10K type strain sequencing project: providing services to taxonomists for standard genome sequencing and annotation.</title>
        <authorList>
            <consortium name="The Broad Institute Genomics Platform"/>
            <consortium name="The Broad Institute Genome Sequencing Center for Infectious Disease"/>
            <person name="Wu L."/>
            <person name="Ma J."/>
        </authorList>
    </citation>
    <scope>NUCLEOTIDE SEQUENCE [LARGE SCALE GENOMIC DNA]</scope>
    <source>
        <strain evidence="2 3">JCM 3380</strain>
    </source>
</reference>
<feature type="compositionally biased region" description="Acidic residues" evidence="1">
    <location>
        <begin position="41"/>
        <end position="53"/>
    </location>
</feature>
<comment type="caution">
    <text evidence="2">The sequence shown here is derived from an EMBL/GenBank/DDBJ whole genome shotgun (WGS) entry which is preliminary data.</text>
</comment>
<organism evidence="2 3">
    <name type="scientific">Saccharothrix mutabilis subsp. mutabilis</name>
    <dbReference type="NCBI Taxonomy" id="66855"/>
    <lineage>
        <taxon>Bacteria</taxon>
        <taxon>Bacillati</taxon>
        <taxon>Actinomycetota</taxon>
        <taxon>Actinomycetes</taxon>
        <taxon>Pseudonocardiales</taxon>
        <taxon>Pseudonocardiaceae</taxon>
        <taxon>Saccharothrix</taxon>
    </lineage>
</organism>
<name>A0ABN0UFY1_9PSEU</name>
<gene>
    <name evidence="2" type="ORF">GCM10010492_56590</name>
</gene>
<evidence type="ECO:0000256" key="1">
    <source>
        <dbReference type="SAM" id="MobiDB-lite"/>
    </source>
</evidence>
<evidence type="ECO:0008006" key="4">
    <source>
        <dbReference type="Google" id="ProtNLM"/>
    </source>
</evidence>
<dbReference type="EMBL" id="BAAABU010000017">
    <property type="protein sequence ID" value="GAA0249270.1"/>
    <property type="molecule type" value="Genomic_DNA"/>
</dbReference>
<proteinExistence type="predicted"/>
<sequence>MTEPGDAPLNPDPPPSPGTPRLEDLDVEVPAVTRETPTTQDTDEEAGTVEPPD</sequence>
<feature type="region of interest" description="Disordered" evidence="1">
    <location>
        <begin position="1"/>
        <end position="53"/>
    </location>
</feature>
<keyword evidence="3" id="KW-1185">Reference proteome</keyword>
<accession>A0ABN0UFY1</accession>
<evidence type="ECO:0000313" key="2">
    <source>
        <dbReference type="EMBL" id="GAA0249270.1"/>
    </source>
</evidence>